<feature type="domain" description="Tyr recombinase" evidence="4">
    <location>
        <begin position="136"/>
        <end position="303"/>
    </location>
</feature>
<reference evidence="5" key="1">
    <citation type="journal article" date="2011" name="Environ. Microbiol.">
        <title>Genomic insights into the metabolic potential of the polycyclic aromatic hydrocarbon degrading sulfate-reducing Deltaproteobacterium N47.</title>
        <authorList>
            <person name="Bergmann F."/>
            <person name="Selesi D."/>
            <person name="Weinmaier T."/>
            <person name="Tischler P."/>
            <person name="Rattei T."/>
            <person name="Meckenstock R.U."/>
        </authorList>
    </citation>
    <scope>NUCLEOTIDE SEQUENCE</scope>
</reference>
<keyword evidence="3" id="KW-0233">DNA recombination</keyword>
<organism evidence="5">
    <name type="scientific">uncultured Desulfobacterium sp</name>
    <dbReference type="NCBI Taxonomy" id="201089"/>
    <lineage>
        <taxon>Bacteria</taxon>
        <taxon>Pseudomonadati</taxon>
        <taxon>Thermodesulfobacteriota</taxon>
        <taxon>Desulfobacteria</taxon>
        <taxon>Desulfobacterales</taxon>
        <taxon>Desulfobacteriaceae</taxon>
        <taxon>Desulfobacterium</taxon>
        <taxon>environmental samples</taxon>
    </lineage>
</organism>
<name>E1YD48_9BACT</name>
<protein>
    <recommendedName>
        <fullName evidence="4">Tyr recombinase domain-containing protein</fullName>
    </recommendedName>
</protein>
<dbReference type="InterPro" id="IPR050090">
    <property type="entry name" value="Tyrosine_recombinase_XerCD"/>
</dbReference>
<evidence type="ECO:0000259" key="4">
    <source>
        <dbReference type="PROSITE" id="PS51898"/>
    </source>
</evidence>
<dbReference type="InterPro" id="IPR013762">
    <property type="entry name" value="Integrase-like_cat_sf"/>
</dbReference>
<dbReference type="InterPro" id="IPR010998">
    <property type="entry name" value="Integrase_recombinase_N"/>
</dbReference>
<evidence type="ECO:0000313" key="5">
    <source>
        <dbReference type="EMBL" id="CBX28492.1"/>
    </source>
</evidence>
<proteinExistence type="inferred from homology"/>
<dbReference type="SUPFAM" id="SSF56349">
    <property type="entry name" value="DNA breaking-rejoining enzymes"/>
    <property type="match status" value="1"/>
</dbReference>
<gene>
    <name evidence="5" type="ORF">N47_G38160</name>
</gene>
<evidence type="ECO:0000256" key="3">
    <source>
        <dbReference type="ARBA" id="ARBA00023172"/>
    </source>
</evidence>
<dbReference type="AlphaFoldDB" id="E1YD48"/>
<dbReference type="GO" id="GO:0015074">
    <property type="term" value="P:DNA integration"/>
    <property type="evidence" value="ECO:0007669"/>
    <property type="project" value="InterPro"/>
</dbReference>
<sequence>MSGSIIDFWHDKIRHRQGGFMTRTQAIKAEKEAKKALKINRKFSEICEKRLMDLKVRRTFRYYKENENLIKGLVKIWGGKNVINREDVEVYINSKKSPTQANKELKMIKRLFQHAVERDWLETNPAKNIKLLPVSKKRKYIPPQEDIIKFMVSAGKDRFYFLTIVYTLARMREINYLKWEDVYSDYLILKTRKARNSDLTERRIPINEILKYILEQLPKKGEYVFCQNNGKPYDCRKRLMAGICKRAGIKRFSFHSLRHYGASKLAEAGAPLTAIQAILGHSRATTTDTYLQSLGMKKTEVMNSLTIKSPP</sequence>
<dbReference type="PROSITE" id="PS51898">
    <property type="entry name" value="TYR_RECOMBINASE"/>
    <property type="match status" value="1"/>
</dbReference>
<dbReference type="Gene3D" id="1.10.443.10">
    <property type="entry name" value="Intergrase catalytic core"/>
    <property type="match status" value="1"/>
</dbReference>
<comment type="similarity">
    <text evidence="1">Belongs to the 'phage' integrase family.</text>
</comment>
<dbReference type="PANTHER" id="PTHR30349:SF64">
    <property type="entry name" value="PROPHAGE INTEGRASE INTD-RELATED"/>
    <property type="match status" value="1"/>
</dbReference>
<dbReference type="EMBL" id="FR695868">
    <property type="protein sequence ID" value="CBX28492.1"/>
    <property type="molecule type" value="Genomic_DNA"/>
</dbReference>
<dbReference type="InterPro" id="IPR002104">
    <property type="entry name" value="Integrase_catalytic"/>
</dbReference>
<keyword evidence="2" id="KW-0238">DNA-binding</keyword>
<dbReference type="Gene3D" id="1.10.150.130">
    <property type="match status" value="1"/>
</dbReference>
<dbReference type="CDD" id="cd00796">
    <property type="entry name" value="INT_Rci_Hp1_C"/>
    <property type="match status" value="1"/>
</dbReference>
<accession>E1YD48</accession>
<dbReference type="GO" id="GO:0003677">
    <property type="term" value="F:DNA binding"/>
    <property type="evidence" value="ECO:0007669"/>
    <property type="project" value="UniProtKB-KW"/>
</dbReference>
<evidence type="ECO:0000256" key="2">
    <source>
        <dbReference type="ARBA" id="ARBA00023125"/>
    </source>
</evidence>
<dbReference type="InterPro" id="IPR011010">
    <property type="entry name" value="DNA_brk_join_enz"/>
</dbReference>
<dbReference type="GO" id="GO:0006310">
    <property type="term" value="P:DNA recombination"/>
    <property type="evidence" value="ECO:0007669"/>
    <property type="project" value="UniProtKB-KW"/>
</dbReference>
<dbReference type="Pfam" id="PF00589">
    <property type="entry name" value="Phage_integrase"/>
    <property type="match status" value="1"/>
</dbReference>
<evidence type="ECO:0000256" key="1">
    <source>
        <dbReference type="ARBA" id="ARBA00008857"/>
    </source>
</evidence>
<dbReference type="PANTHER" id="PTHR30349">
    <property type="entry name" value="PHAGE INTEGRASE-RELATED"/>
    <property type="match status" value="1"/>
</dbReference>